<dbReference type="Proteomes" id="UP000320593">
    <property type="component" value="Unassembled WGS sequence"/>
</dbReference>
<dbReference type="InterPro" id="IPR000620">
    <property type="entry name" value="EamA_dom"/>
</dbReference>
<feature type="transmembrane region" description="Helical" evidence="7">
    <location>
        <begin position="70"/>
        <end position="88"/>
    </location>
</feature>
<evidence type="ECO:0000313" key="9">
    <source>
        <dbReference type="EMBL" id="TWI90315.1"/>
    </source>
</evidence>
<evidence type="ECO:0000256" key="1">
    <source>
        <dbReference type="ARBA" id="ARBA00004141"/>
    </source>
</evidence>
<dbReference type="SUPFAM" id="SSF103481">
    <property type="entry name" value="Multidrug resistance efflux transporter EmrE"/>
    <property type="match status" value="2"/>
</dbReference>
<keyword evidence="5 7" id="KW-0472">Membrane</keyword>
<proteinExistence type="inferred from homology"/>
<feature type="transmembrane region" description="Helical" evidence="7">
    <location>
        <begin position="272"/>
        <end position="292"/>
    </location>
</feature>
<dbReference type="AlphaFoldDB" id="A0A562T9R0"/>
<comment type="subcellular location">
    <subcellularLocation>
        <location evidence="1">Membrane</location>
        <topology evidence="1">Multi-pass membrane protein</topology>
    </subcellularLocation>
</comment>
<dbReference type="PANTHER" id="PTHR22911">
    <property type="entry name" value="ACYL-MALONYL CONDENSING ENZYME-RELATED"/>
    <property type="match status" value="1"/>
</dbReference>
<feature type="domain" description="EamA" evidence="8">
    <location>
        <begin position="187"/>
        <end position="314"/>
    </location>
</feature>
<organism evidence="9 10">
    <name type="scientific">Roseibium hamelinense</name>
    <dbReference type="NCBI Taxonomy" id="150831"/>
    <lineage>
        <taxon>Bacteria</taxon>
        <taxon>Pseudomonadati</taxon>
        <taxon>Pseudomonadota</taxon>
        <taxon>Alphaproteobacteria</taxon>
        <taxon>Hyphomicrobiales</taxon>
        <taxon>Stappiaceae</taxon>
        <taxon>Roseibium</taxon>
    </lineage>
</organism>
<dbReference type="GO" id="GO:0016020">
    <property type="term" value="C:membrane"/>
    <property type="evidence" value="ECO:0007669"/>
    <property type="project" value="UniProtKB-SubCell"/>
</dbReference>
<protein>
    <submittedName>
        <fullName evidence="9">Drug/metabolite transporter (DMT)-like permease</fullName>
    </submittedName>
</protein>
<gene>
    <name evidence="9" type="ORF">JM93_01295</name>
</gene>
<dbReference type="OrthoDB" id="9807937at2"/>
<feature type="transmembrane region" description="Helical" evidence="7">
    <location>
        <begin position="186"/>
        <end position="204"/>
    </location>
</feature>
<evidence type="ECO:0000256" key="4">
    <source>
        <dbReference type="ARBA" id="ARBA00022989"/>
    </source>
</evidence>
<dbReference type="PANTHER" id="PTHR22911:SF6">
    <property type="entry name" value="SOLUTE CARRIER FAMILY 35 MEMBER G1"/>
    <property type="match status" value="1"/>
</dbReference>
<reference evidence="9 10" key="1">
    <citation type="submission" date="2019-07" db="EMBL/GenBank/DDBJ databases">
        <title>Genomic Encyclopedia of Archaeal and Bacterial Type Strains, Phase II (KMG-II): from individual species to whole genera.</title>
        <authorList>
            <person name="Goeker M."/>
        </authorList>
    </citation>
    <scope>NUCLEOTIDE SEQUENCE [LARGE SCALE GENOMIC DNA]</scope>
    <source>
        <strain evidence="9 10">ATCC BAA-252</strain>
    </source>
</reference>
<feature type="transmembrane region" description="Helical" evidence="7">
    <location>
        <begin position="45"/>
        <end position="63"/>
    </location>
</feature>
<feature type="transmembrane region" description="Helical" evidence="7">
    <location>
        <begin position="108"/>
        <end position="130"/>
    </location>
</feature>
<evidence type="ECO:0000256" key="5">
    <source>
        <dbReference type="ARBA" id="ARBA00023136"/>
    </source>
</evidence>
<feature type="transmembrane region" description="Helical" evidence="7">
    <location>
        <begin position="142"/>
        <end position="174"/>
    </location>
</feature>
<feature type="region of interest" description="Disordered" evidence="6">
    <location>
        <begin position="1"/>
        <end position="25"/>
    </location>
</feature>
<comment type="similarity">
    <text evidence="2">Belongs to the drug/metabolite transporter (DMT) superfamily. 10 TMS drug/metabolite exporter (DME) (TC 2.A.7.3) family.</text>
</comment>
<evidence type="ECO:0000256" key="2">
    <source>
        <dbReference type="ARBA" id="ARBA00009853"/>
    </source>
</evidence>
<evidence type="ECO:0000256" key="7">
    <source>
        <dbReference type="SAM" id="Phobius"/>
    </source>
</evidence>
<dbReference type="InterPro" id="IPR037185">
    <property type="entry name" value="EmrE-like"/>
</dbReference>
<keyword evidence="3 7" id="KW-0812">Transmembrane</keyword>
<feature type="transmembrane region" description="Helical" evidence="7">
    <location>
        <begin position="216"/>
        <end position="236"/>
    </location>
</feature>
<comment type="caution">
    <text evidence="9">The sequence shown here is derived from an EMBL/GenBank/DDBJ whole genome shotgun (WGS) entry which is preliminary data.</text>
</comment>
<dbReference type="Pfam" id="PF00892">
    <property type="entry name" value="EamA"/>
    <property type="match status" value="2"/>
</dbReference>
<feature type="transmembrane region" description="Helical" evidence="7">
    <location>
        <begin position="242"/>
        <end position="260"/>
    </location>
</feature>
<accession>A0A562T9R0</accession>
<evidence type="ECO:0000256" key="3">
    <source>
        <dbReference type="ARBA" id="ARBA00022692"/>
    </source>
</evidence>
<name>A0A562T9R0_9HYPH</name>
<evidence type="ECO:0000259" key="8">
    <source>
        <dbReference type="Pfam" id="PF00892"/>
    </source>
</evidence>
<feature type="transmembrane region" description="Helical" evidence="7">
    <location>
        <begin position="298"/>
        <end position="315"/>
    </location>
</feature>
<evidence type="ECO:0000313" key="10">
    <source>
        <dbReference type="Proteomes" id="UP000320593"/>
    </source>
</evidence>
<dbReference type="EMBL" id="VLLF01000002">
    <property type="protein sequence ID" value="TWI90315.1"/>
    <property type="molecule type" value="Genomic_DNA"/>
</dbReference>
<keyword evidence="4 7" id="KW-1133">Transmembrane helix</keyword>
<sequence>MHLQDQDSKTCAAHETAPTGASDRTVSWPRSLRALTGRLPPNTIGGLWILLAAFLFTIMTALIKLVGADLSVFQILAVRQAIMVLIVLPKIASGLPGSLASARPRLQAARVVFATTAMLCGFTALIELPLADATALSFSKTFFVTIFAIFLLGETVGVHRWGATIVGFLGVLLMLRPEGTGFVDPYALLAIAGAAAAGMVMVIIRILTRTDPPVTILTYQAVFVGLIMAVPAYLTWTPPTLNQWLLLIAIGIVSWAAQLSNIRAFRSGEATAIASLDYTRLLYATVFGVLIFSQWPKLETLAGAAVIICASIYTVRREAIRGRALARGPDGRGYNN</sequence>
<evidence type="ECO:0000256" key="6">
    <source>
        <dbReference type="SAM" id="MobiDB-lite"/>
    </source>
</evidence>
<dbReference type="RefSeq" id="WP_145341388.1">
    <property type="nucleotide sequence ID" value="NZ_SMLY01000085.1"/>
</dbReference>
<feature type="domain" description="EamA" evidence="8">
    <location>
        <begin position="44"/>
        <end position="175"/>
    </location>
</feature>
<keyword evidence="10" id="KW-1185">Reference proteome</keyword>